<sequence>MESMIITPEMNSTLKIADVQAHDLPLQHNFLSYLFGLLIATYIVWQYFLRTGVTESACSEPPMLPYWIPVVGHTFSFLTNTHNTIMSGRSHFKSITHPFSLLIGGRRTYVVLDPHYIGKVYKKTKDLVHEPFIDHLMMCIGTTQKTRDIMWNTMIGDSSLTDSALDWLREEVSQSPSSQPFFDRFMMELDHGLQQGDPLTTGRLREHNMLKFVETIIITVSTNSFFGKVLLKQSPEILDSFPIFDRHVWKMVFRAPKFTFMTAHNAKGSVIDGLTKYFDLPQSERQDAASFILKSEDAMRENGICSREIAALLFKFFWGINGMPATLAFWFLARTVYTPHLWEDIRAEVAPAFRNGIHSPPDIGYLKKCPKLNATFHETLRIHGGTAGFRQVASDTVIGGFTFKAGSDVIMPYRQMHLDEGIWGQDAKTFDIDRFIHNPKLATAKTFKPFGGGVTLCPGRFHAHRTALSFIAIVITRYDIHVVGGCESRPFPHMNTRGPEVGVIFPVLEQVPQIIVKNVDIE</sequence>
<dbReference type="CDD" id="cd11040">
    <property type="entry name" value="CYP7_CYP8-like"/>
    <property type="match status" value="1"/>
</dbReference>
<keyword evidence="8" id="KW-0812">Transmembrane</keyword>
<reference evidence="10 11" key="2">
    <citation type="journal article" date="2010" name="Nature">
        <title>Comparative genomics reveals mobile pathogenicity chromosomes in Fusarium.</title>
        <authorList>
            <person name="Ma L.J."/>
            <person name="van der Does H.C."/>
            <person name="Borkovich K.A."/>
            <person name="Coleman J.J."/>
            <person name="Daboussi M.J."/>
            <person name="Di Pietro A."/>
            <person name="Dufresne M."/>
            <person name="Freitag M."/>
            <person name="Grabherr M."/>
            <person name="Henrissat B."/>
            <person name="Houterman P.M."/>
            <person name="Kang S."/>
            <person name="Shim W.B."/>
            <person name="Woloshuk C."/>
            <person name="Xie X."/>
            <person name="Xu J.R."/>
            <person name="Antoniw J."/>
            <person name="Baker S.E."/>
            <person name="Bluhm B.H."/>
            <person name="Breakspear A."/>
            <person name="Brown D.W."/>
            <person name="Butchko R.A."/>
            <person name="Chapman S."/>
            <person name="Coulson R."/>
            <person name="Coutinho P.M."/>
            <person name="Danchin E.G."/>
            <person name="Diener A."/>
            <person name="Gale L.R."/>
            <person name="Gardiner D.M."/>
            <person name="Goff S."/>
            <person name="Hammond-Kosack K.E."/>
            <person name="Hilburn K."/>
            <person name="Hua-Van A."/>
            <person name="Jonkers W."/>
            <person name="Kazan K."/>
            <person name="Kodira C.D."/>
            <person name="Koehrsen M."/>
            <person name="Kumar L."/>
            <person name="Lee Y.H."/>
            <person name="Li L."/>
            <person name="Manners J.M."/>
            <person name="Miranda-Saavedra D."/>
            <person name="Mukherjee M."/>
            <person name="Park G."/>
            <person name="Park J."/>
            <person name="Park S.Y."/>
            <person name="Proctor R.H."/>
            <person name="Regev A."/>
            <person name="Ruiz-Roldan M.C."/>
            <person name="Sain D."/>
            <person name="Sakthikumar S."/>
            <person name="Sykes S."/>
            <person name="Schwartz D.C."/>
            <person name="Turgeon B.G."/>
            <person name="Wapinski I."/>
            <person name="Yoder O."/>
            <person name="Young S."/>
            <person name="Zeng Q."/>
            <person name="Zhou S."/>
            <person name="Galagan J."/>
            <person name="Cuomo C.A."/>
            <person name="Kistler H.C."/>
            <person name="Rep M."/>
        </authorList>
    </citation>
    <scope>GENOME REANNOTATION</scope>
    <source>
        <strain evidence="11">ATCC MYA-4620 / CBS 123657 / FGSC 9075 / NRRL 31084 / PH-1</strain>
        <strain evidence="10">PH-1 / ATCC MYA-4620 / FGSC 9075 / NRRL 31084</strain>
    </source>
</reference>
<dbReference type="Pfam" id="PF00067">
    <property type="entry name" value="p450"/>
    <property type="match status" value="1"/>
</dbReference>
<dbReference type="AlphaFoldDB" id="A0A098DZ19"/>
<keyword evidence="6" id="KW-0503">Monooxygenase</keyword>
<name>A0A098DZ19_GIBZE</name>
<keyword evidence="6" id="KW-0560">Oxidoreductase</keyword>
<reference evidence="10 11" key="1">
    <citation type="journal article" date="2007" name="Science">
        <title>The Fusarium graminearum genome reveals a link between localized polymorphism and pathogen specialization.</title>
        <authorList>
            <person name="Cuomo C.A."/>
            <person name="Gueldener U."/>
            <person name="Xu J.-R."/>
            <person name="Trail F."/>
            <person name="Turgeon B.G."/>
            <person name="Di Pietro A."/>
            <person name="Walton J.D."/>
            <person name="Ma L.-J."/>
            <person name="Baker S.E."/>
            <person name="Rep M."/>
            <person name="Adam G."/>
            <person name="Antoniw J."/>
            <person name="Baldwin T."/>
            <person name="Calvo S.E."/>
            <person name="Chang Y.-L."/>
            <person name="DeCaprio D."/>
            <person name="Gale L.R."/>
            <person name="Gnerre S."/>
            <person name="Goswami R.S."/>
            <person name="Hammond-Kosack K."/>
            <person name="Harris L.J."/>
            <person name="Hilburn K."/>
            <person name="Kennell J.C."/>
            <person name="Kroken S."/>
            <person name="Magnuson J.K."/>
            <person name="Mannhaupt G."/>
            <person name="Mauceli E.W."/>
            <person name="Mewes H.-W."/>
            <person name="Mitterbauer R."/>
            <person name="Muehlbauer G."/>
            <person name="Muensterkoetter M."/>
            <person name="Nelson D."/>
            <person name="O'Donnell K."/>
            <person name="Ouellet T."/>
            <person name="Qi W."/>
            <person name="Quesneville H."/>
            <person name="Roncero M.I.G."/>
            <person name="Seong K.-Y."/>
            <person name="Tetko I.V."/>
            <person name="Urban M."/>
            <person name="Waalwijk C."/>
            <person name="Ward T.J."/>
            <person name="Yao J."/>
            <person name="Birren B.W."/>
            <person name="Kistler H.C."/>
        </authorList>
    </citation>
    <scope>NUCLEOTIDE SEQUENCE [LARGE SCALE GENOMIC DNA]</scope>
    <source>
        <strain evidence="11">ATCC MYA-4620 / CBS 123657 / FGSC 9075 / NRRL 31084 / PH-1</strain>
        <strain evidence="10">PH-1 / ATCC MYA-4620 / FGSC 9075 / NRRL 31084</strain>
    </source>
</reference>
<dbReference type="EnsemblFungi" id="CEF86088">
    <property type="protein sequence ID" value="CEF86088"/>
    <property type="gene ID" value="FGRRES_17475"/>
</dbReference>
<dbReference type="PRINTS" id="PR00465">
    <property type="entry name" value="EP450IV"/>
</dbReference>
<evidence type="ECO:0000256" key="5">
    <source>
        <dbReference type="ARBA" id="ARBA00023004"/>
    </source>
</evidence>
<dbReference type="PANTHER" id="PTHR24304:SF2">
    <property type="entry name" value="24-HYDROXYCHOLESTEROL 7-ALPHA-HYDROXYLASE"/>
    <property type="match status" value="1"/>
</dbReference>
<dbReference type="Gene3D" id="1.10.630.10">
    <property type="entry name" value="Cytochrome P450"/>
    <property type="match status" value="1"/>
</dbReference>
<organism evidence="9 11">
    <name type="scientific">Gibberella zeae (strain ATCC MYA-4620 / CBS 123657 / FGSC 9075 / NRRL 31084 / PH-1)</name>
    <name type="common">Wheat head blight fungus</name>
    <name type="synonym">Fusarium graminearum</name>
    <dbReference type="NCBI Taxonomy" id="229533"/>
    <lineage>
        <taxon>Eukaryota</taxon>
        <taxon>Fungi</taxon>
        <taxon>Dikarya</taxon>
        <taxon>Ascomycota</taxon>
        <taxon>Pezizomycotina</taxon>
        <taxon>Sordariomycetes</taxon>
        <taxon>Hypocreomycetidae</taxon>
        <taxon>Hypocreales</taxon>
        <taxon>Nectriaceae</taxon>
        <taxon>Fusarium</taxon>
    </lineage>
</organism>
<reference evidence="9 11" key="3">
    <citation type="journal article" date="2015" name="BMC Genomics">
        <title>The completed genome sequence of the pathogenic ascomycete fungus Fusarium graminearum.</title>
        <authorList>
            <person name="King R."/>
            <person name="Urban M."/>
            <person name="Hammond-Kosack M.C."/>
            <person name="Hassani-Pak K."/>
            <person name="Hammond-Kosack K.E."/>
        </authorList>
    </citation>
    <scope>NUCLEOTIDE SEQUENCE [LARGE SCALE GENOMIC DNA]</scope>
    <source>
        <strain evidence="11">ATCC MYA-4620 / CBS 123657 / FGSC 9075 / NRRL 31084 / PH-1</strain>
        <strain evidence="9">PH-1</strain>
    </source>
</reference>
<dbReference type="GO" id="GO:0008395">
    <property type="term" value="F:steroid hydroxylase activity"/>
    <property type="evidence" value="ECO:0007669"/>
    <property type="project" value="TreeGrafter"/>
</dbReference>
<keyword evidence="4 7" id="KW-0479">Metal-binding</keyword>
<comment type="similarity">
    <text evidence="2">Belongs to the cytochrome P450 family.</text>
</comment>
<comment type="cofactor">
    <cofactor evidence="1 7">
        <name>heme</name>
        <dbReference type="ChEBI" id="CHEBI:30413"/>
    </cofactor>
</comment>
<dbReference type="VEuPathDB" id="FungiDB:FGRAMPH1_01G21239"/>
<evidence type="ECO:0000256" key="1">
    <source>
        <dbReference type="ARBA" id="ARBA00001971"/>
    </source>
</evidence>
<keyword evidence="3 7" id="KW-0349">Heme</keyword>
<evidence type="ECO:0000313" key="11">
    <source>
        <dbReference type="Proteomes" id="UP000070720"/>
    </source>
</evidence>
<feature type="transmembrane region" description="Helical" evidence="8">
    <location>
        <begin position="309"/>
        <end position="332"/>
    </location>
</feature>
<accession>A0A0E0SI25</accession>
<evidence type="ECO:0000313" key="10">
    <source>
        <dbReference type="EnsemblFungi" id="CEF86088"/>
    </source>
</evidence>
<dbReference type="InterPro" id="IPR002403">
    <property type="entry name" value="Cyt_P450_E_grp-IV"/>
</dbReference>
<keyword evidence="8" id="KW-1133">Transmembrane helix</keyword>
<dbReference type="EMBL" id="HG970334">
    <property type="protein sequence ID" value="CEF86088.1"/>
    <property type="molecule type" value="Genomic_DNA"/>
</dbReference>
<keyword evidence="11" id="KW-1185">Reference proteome</keyword>
<evidence type="ECO:0000256" key="6">
    <source>
        <dbReference type="ARBA" id="ARBA00023033"/>
    </source>
</evidence>
<gene>
    <name evidence="10" type="primary">FG11108.1</name>
    <name evidence="9" type="ORF">FGRAMPH1_01T21239</name>
</gene>
<reference evidence="10" key="4">
    <citation type="submission" date="2017-01" db="UniProtKB">
        <authorList>
            <consortium name="EnsemblFungi"/>
        </authorList>
    </citation>
    <scope>IDENTIFICATION</scope>
    <source>
        <strain evidence="10">PH-1 / ATCC MYA-4620 / FGSC 9075 / NRRL 31084</strain>
    </source>
</reference>
<proteinExistence type="inferred from homology"/>
<dbReference type="InterPro" id="IPR036396">
    <property type="entry name" value="Cyt_P450_sf"/>
</dbReference>
<evidence type="ECO:0000256" key="8">
    <source>
        <dbReference type="SAM" id="Phobius"/>
    </source>
</evidence>
<evidence type="ECO:0000313" key="9">
    <source>
        <dbReference type="EMBL" id="CEF86088.1"/>
    </source>
</evidence>
<accession>A0A098DZ19</accession>
<dbReference type="STRING" id="229533.A0A098DZ19"/>
<evidence type="ECO:0000256" key="2">
    <source>
        <dbReference type="ARBA" id="ARBA00010617"/>
    </source>
</evidence>
<protein>
    <submittedName>
        <fullName evidence="9">Chromosome 3, complete genome</fullName>
    </submittedName>
</protein>
<dbReference type="eggNOG" id="KOG0684">
    <property type="taxonomic scope" value="Eukaryota"/>
</dbReference>
<keyword evidence="5 7" id="KW-0408">Iron</keyword>
<dbReference type="Proteomes" id="UP000070720">
    <property type="component" value="Chromosome 3"/>
</dbReference>
<dbReference type="SUPFAM" id="SSF48264">
    <property type="entry name" value="Cytochrome P450"/>
    <property type="match status" value="1"/>
</dbReference>
<dbReference type="GO" id="GO:0020037">
    <property type="term" value="F:heme binding"/>
    <property type="evidence" value="ECO:0007669"/>
    <property type="project" value="InterPro"/>
</dbReference>
<feature type="binding site" description="axial binding residue" evidence="7">
    <location>
        <position position="457"/>
    </location>
    <ligand>
        <name>heme</name>
        <dbReference type="ChEBI" id="CHEBI:30413"/>
    </ligand>
    <ligandPart>
        <name>Fe</name>
        <dbReference type="ChEBI" id="CHEBI:18248"/>
    </ligandPart>
</feature>
<dbReference type="InParanoid" id="A0A098DZ19"/>
<feature type="transmembrane region" description="Helical" evidence="8">
    <location>
        <begin position="30"/>
        <end position="49"/>
    </location>
</feature>
<dbReference type="GO" id="GO:0016705">
    <property type="term" value="F:oxidoreductase activity, acting on paired donors, with incorporation or reduction of molecular oxygen"/>
    <property type="evidence" value="ECO:0007669"/>
    <property type="project" value="InterPro"/>
</dbReference>
<dbReference type="PANTHER" id="PTHR24304">
    <property type="entry name" value="CYTOCHROME P450 FAMILY 7"/>
    <property type="match status" value="1"/>
</dbReference>
<dbReference type="InterPro" id="IPR050529">
    <property type="entry name" value="CYP450_sterol_14alpha_dmase"/>
</dbReference>
<evidence type="ECO:0000256" key="7">
    <source>
        <dbReference type="PIRSR" id="PIRSR602403-1"/>
    </source>
</evidence>
<dbReference type="InterPro" id="IPR001128">
    <property type="entry name" value="Cyt_P450"/>
</dbReference>
<keyword evidence="8" id="KW-0472">Membrane</keyword>
<dbReference type="GO" id="GO:0005506">
    <property type="term" value="F:iron ion binding"/>
    <property type="evidence" value="ECO:0007669"/>
    <property type="project" value="InterPro"/>
</dbReference>
<evidence type="ECO:0000256" key="3">
    <source>
        <dbReference type="ARBA" id="ARBA00022617"/>
    </source>
</evidence>
<evidence type="ECO:0000256" key="4">
    <source>
        <dbReference type="ARBA" id="ARBA00022723"/>
    </source>
</evidence>